<name>A0ABT9ZST5_9BACI</name>
<dbReference type="Proteomes" id="UP001230005">
    <property type="component" value="Unassembled WGS sequence"/>
</dbReference>
<accession>A0ABT9ZST5</accession>
<sequence>MMIQTSFLKDKIEFFEANDLHTLEKEIAKKVEDNQAIMLSVHHVSHDVCMDPKSGRKTYTAVVHFKANL</sequence>
<organism evidence="1 2">
    <name type="scientific">Evansella vedderi</name>
    <dbReference type="NCBI Taxonomy" id="38282"/>
    <lineage>
        <taxon>Bacteria</taxon>
        <taxon>Bacillati</taxon>
        <taxon>Bacillota</taxon>
        <taxon>Bacilli</taxon>
        <taxon>Bacillales</taxon>
        <taxon>Bacillaceae</taxon>
        <taxon>Evansella</taxon>
    </lineage>
</organism>
<evidence type="ECO:0000313" key="1">
    <source>
        <dbReference type="EMBL" id="MDQ0254293.1"/>
    </source>
</evidence>
<keyword evidence="2" id="KW-1185">Reference proteome</keyword>
<proteinExistence type="predicted"/>
<comment type="caution">
    <text evidence="1">The sequence shown here is derived from an EMBL/GenBank/DDBJ whole genome shotgun (WGS) entry which is preliminary data.</text>
</comment>
<dbReference type="EMBL" id="JAUSUG010000005">
    <property type="protein sequence ID" value="MDQ0254293.1"/>
    <property type="molecule type" value="Genomic_DNA"/>
</dbReference>
<dbReference type="InterPro" id="IPR019686">
    <property type="entry name" value="DUF2536"/>
</dbReference>
<gene>
    <name evidence="1" type="ORF">J2S74_001668</name>
</gene>
<dbReference type="Pfam" id="PF10750">
    <property type="entry name" value="DUF2536"/>
    <property type="match status" value="1"/>
</dbReference>
<reference evidence="1 2" key="1">
    <citation type="submission" date="2023-07" db="EMBL/GenBank/DDBJ databases">
        <title>Genomic Encyclopedia of Type Strains, Phase IV (KMG-IV): sequencing the most valuable type-strain genomes for metagenomic binning, comparative biology and taxonomic classification.</title>
        <authorList>
            <person name="Goeker M."/>
        </authorList>
    </citation>
    <scope>NUCLEOTIDE SEQUENCE [LARGE SCALE GENOMIC DNA]</scope>
    <source>
        <strain evidence="1 2">DSM 9768</strain>
    </source>
</reference>
<evidence type="ECO:0000313" key="2">
    <source>
        <dbReference type="Proteomes" id="UP001230005"/>
    </source>
</evidence>
<dbReference type="RefSeq" id="WP_307324050.1">
    <property type="nucleotide sequence ID" value="NZ_JAUSUG010000005.1"/>
</dbReference>
<protein>
    <recommendedName>
        <fullName evidence="3">DUF2536 domain-containing protein</fullName>
    </recommendedName>
</protein>
<evidence type="ECO:0008006" key="3">
    <source>
        <dbReference type="Google" id="ProtNLM"/>
    </source>
</evidence>